<name>A0AAD6ZV21_9AGAR</name>
<dbReference type="EMBL" id="JARIHO010000026">
    <property type="protein sequence ID" value="KAJ7340800.1"/>
    <property type="molecule type" value="Genomic_DNA"/>
</dbReference>
<feature type="non-terminal residue" evidence="1">
    <location>
        <position position="1"/>
    </location>
</feature>
<gene>
    <name evidence="1" type="ORF">DFH08DRAFT_626116</name>
</gene>
<reference evidence="1" key="1">
    <citation type="submission" date="2023-03" db="EMBL/GenBank/DDBJ databases">
        <title>Massive genome expansion in bonnet fungi (Mycena s.s.) driven by repeated elements and novel gene families across ecological guilds.</title>
        <authorList>
            <consortium name="Lawrence Berkeley National Laboratory"/>
            <person name="Harder C.B."/>
            <person name="Miyauchi S."/>
            <person name="Viragh M."/>
            <person name="Kuo A."/>
            <person name="Thoen E."/>
            <person name="Andreopoulos B."/>
            <person name="Lu D."/>
            <person name="Skrede I."/>
            <person name="Drula E."/>
            <person name="Henrissat B."/>
            <person name="Morin E."/>
            <person name="Kohler A."/>
            <person name="Barry K."/>
            <person name="LaButti K."/>
            <person name="Morin E."/>
            <person name="Salamov A."/>
            <person name="Lipzen A."/>
            <person name="Mereny Z."/>
            <person name="Hegedus B."/>
            <person name="Baldrian P."/>
            <person name="Stursova M."/>
            <person name="Weitz H."/>
            <person name="Taylor A."/>
            <person name="Grigoriev I.V."/>
            <person name="Nagy L.G."/>
            <person name="Martin F."/>
            <person name="Kauserud H."/>
        </authorList>
    </citation>
    <scope>NUCLEOTIDE SEQUENCE</scope>
    <source>
        <strain evidence="1">CBHHK002</strain>
    </source>
</reference>
<evidence type="ECO:0000313" key="2">
    <source>
        <dbReference type="Proteomes" id="UP001218218"/>
    </source>
</evidence>
<proteinExistence type="predicted"/>
<evidence type="ECO:0000313" key="1">
    <source>
        <dbReference type="EMBL" id="KAJ7340800.1"/>
    </source>
</evidence>
<comment type="caution">
    <text evidence="1">The sequence shown here is derived from an EMBL/GenBank/DDBJ whole genome shotgun (WGS) entry which is preliminary data.</text>
</comment>
<accession>A0AAD6ZV21</accession>
<dbReference type="AlphaFoldDB" id="A0AAD6ZV21"/>
<dbReference type="Proteomes" id="UP001218218">
    <property type="component" value="Unassembled WGS sequence"/>
</dbReference>
<sequence length="137" mass="15767">ILHASFGDYLTDSKCSGHKPWFTNPMVQGHKLASRCLQVMKADLQFNICRLEDSHICNSDVHDLPNHIMTYISPQLSYSSRFWADHLDTADFDNWLLEDIQLFVHSKFLYWLEVLSVLQDIPTAINALLTAAKFVKV</sequence>
<keyword evidence="2" id="KW-1185">Reference proteome</keyword>
<feature type="non-terminal residue" evidence="1">
    <location>
        <position position="137"/>
    </location>
</feature>
<organism evidence="1 2">
    <name type="scientific">Mycena albidolilacea</name>
    <dbReference type="NCBI Taxonomy" id="1033008"/>
    <lineage>
        <taxon>Eukaryota</taxon>
        <taxon>Fungi</taxon>
        <taxon>Dikarya</taxon>
        <taxon>Basidiomycota</taxon>
        <taxon>Agaricomycotina</taxon>
        <taxon>Agaricomycetes</taxon>
        <taxon>Agaricomycetidae</taxon>
        <taxon>Agaricales</taxon>
        <taxon>Marasmiineae</taxon>
        <taxon>Mycenaceae</taxon>
        <taxon>Mycena</taxon>
    </lineage>
</organism>
<protein>
    <submittedName>
        <fullName evidence="1">Uncharacterized protein</fullName>
    </submittedName>
</protein>